<organism evidence="1">
    <name type="scientific">Hexamita inflata</name>
    <dbReference type="NCBI Taxonomy" id="28002"/>
    <lineage>
        <taxon>Eukaryota</taxon>
        <taxon>Metamonada</taxon>
        <taxon>Diplomonadida</taxon>
        <taxon>Hexamitidae</taxon>
        <taxon>Hexamitinae</taxon>
        <taxon>Hexamita</taxon>
    </lineage>
</organism>
<sequence>MIQLIAIISNKVQYLSTELHINKNSMNQLNTIQIQTCTNSKIVLGKVKVFCVRGNQTNVFVSHTASFSNTIDFNASILFDASRLDRFVYTGQISYSSQMQMFSLVSSGSLRITSSNITVSQLQCPSAALLSSRGALVLNNSAVSFSHSGQASGGLVFESLDMAVFNVAFACSITASYGGLFAFSASGKLVLDRFSATGVFTVPGPSLVNAGSLLAITIRNASAAFFVQSRCASGSCSMSGLLVAGLDPAFSCGSNAEYCSMRQVLFGDYLQKEIVVDGVAVQARCAIEGVQDFNYSYVRVDESVSGAKANSSLFCFRPVFTRMIVSGSYQVTGSGSDVSCGSIFVASPDQLVTLQNSKLEVNFVTSGQADISVFLNQDKNVISVISSNFSITLQPNSQASFFGVSKSSKSVSVTGCRFIFSSTSLNEFCGISRSITSLQINTLLLQMNINAFVAYGFGQIASGTVSATLVNLTGQLSGTNTYGILYQTQSQVSLSSFQYSLKTIGSSQNCGFIQVISQANVVTTNNIVFSGFSGRPNILSSFVVISSSCPCNQNSILQQGLCYCLPTYNYNYSTNTCECHLSTVEISGHCVCQVPQTTLVDNICTCDTQNAFINGSSCACAVNATNITNICTCPYGSILENNICICQTNNAFPIDNICSCALGAINVSNNCECPINSLLVSGACQCQIPQTQLLGGICKCDTSGAIIVDFHCTCGTNGTNTSNTCSCPTGSSLIEGICKCATKDAFPLNGACACGINATNSSNQCICPSGSTLLNGICVCQTFAAFPVSGVCTCATNATNSSNSCICPTNSIVLEGICKCSTTNAFPLNGACTCGVNATNSSNTCSCPTGSILLNGICACQTTSAFPVSGECKCATNAQNSSNSCVCPSGTQLLDGACSCIIPDTSFKSGSCQCNTASAFISNYACTCGINGINSSNSCSCPAGSSLSAGVCTCLTPNALISPSGCACAINATNSSNSCQCPTGSTISGNACKCATKNAFPVGGACACGINATNSSNTCSCPTGSSLIEGICKCATKDAFPVDGACTCGVHATNSSNQCVCPSGSSLLNGICVCQEATSYMFNNMCVLPITLGQSFRFTGRLQVSSFGNKGTGKYWSGDCLPFLSKSSDPNSIYPYLLGYNWESTLGWIDETSLRNSPAC</sequence>
<dbReference type="AlphaFoldDB" id="A0AA86NAU7"/>
<evidence type="ECO:0000313" key="3">
    <source>
        <dbReference type="Proteomes" id="UP001642409"/>
    </source>
</evidence>
<name>A0AA86NAU7_9EUKA</name>
<dbReference type="Proteomes" id="UP001642409">
    <property type="component" value="Unassembled WGS sequence"/>
</dbReference>
<protein>
    <submittedName>
        <fullName evidence="1">Uncharacterized protein</fullName>
    </submittedName>
</protein>
<reference evidence="1" key="1">
    <citation type="submission" date="2023-06" db="EMBL/GenBank/DDBJ databases">
        <authorList>
            <person name="Kurt Z."/>
        </authorList>
    </citation>
    <scope>NUCLEOTIDE SEQUENCE</scope>
</reference>
<dbReference type="EMBL" id="CATOUU010000096">
    <property type="protein sequence ID" value="CAI9916279.1"/>
    <property type="molecule type" value="Genomic_DNA"/>
</dbReference>
<dbReference type="EMBL" id="CAXDID020000307">
    <property type="protein sequence ID" value="CAL6074310.1"/>
    <property type="molecule type" value="Genomic_DNA"/>
</dbReference>
<keyword evidence="3" id="KW-1185">Reference proteome</keyword>
<evidence type="ECO:0000313" key="1">
    <source>
        <dbReference type="EMBL" id="CAI9916279.1"/>
    </source>
</evidence>
<evidence type="ECO:0000313" key="2">
    <source>
        <dbReference type="EMBL" id="CAL6074310.1"/>
    </source>
</evidence>
<reference evidence="2 3" key="2">
    <citation type="submission" date="2024-07" db="EMBL/GenBank/DDBJ databases">
        <authorList>
            <person name="Akdeniz Z."/>
        </authorList>
    </citation>
    <scope>NUCLEOTIDE SEQUENCE [LARGE SCALE GENOMIC DNA]</scope>
</reference>
<gene>
    <name evidence="1" type="ORF">HINF_LOCUS3924</name>
    <name evidence="2" type="ORF">HINF_LOCUS56632</name>
</gene>
<comment type="caution">
    <text evidence="1">The sequence shown here is derived from an EMBL/GenBank/DDBJ whole genome shotgun (WGS) entry which is preliminary data.</text>
</comment>
<accession>A0AA86NAU7</accession>
<proteinExistence type="predicted"/>